<dbReference type="KEGG" id="acan:ACA1_133110"/>
<dbReference type="OrthoDB" id="9976198at2759"/>
<dbReference type="Proteomes" id="UP000011083">
    <property type="component" value="Unassembled WGS sequence"/>
</dbReference>
<proteinExistence type="predicted"/>
<dbReference type="AlphaFoldDB" id="L8H2Q7"/>
<accession>L8H2Q7</accession>
<dbReference type="RefSeq" id="XP_004341909.1">
    <property type="nucleotide sequence ID" value="XM_004341861.1"/>
</dbReference>
<organism evidence="1 2">
    <name type="scientific">Acanthamoeba castellanii (strain ATCC 30010 / Neff)</name>
    <dbReference type="NCBI Taxonomy" id="1257118"/>
    <lineage>
        <taxon>Eukaryota</taxon>
        <taxon>Amoebozoa</taxon>
        <taxon>Discosea</taxon>
        <taxon>Longamoebia</taxon>
        <taxon>Centramoebida</taxon>
        <taxon>Acanthamoebidae</taxon>
        <taxon>Acanthamoeba</taxon>
    </lineage>
</organism>
<reference evidence="1 2" key="1">
    <citation type="journal article" date="2013" name="Genome Biol.">
        <title>Genome of Acanthamoeba castellanii highlights extensive lateral gene transfer and early evolution of tyrosine kinase signaling.</title>
        <authorList>
            <person name="Clarke M."/>
            <person name="Lohan A.J."/>
            <person name="Liu B."/>
            <person name="Lagkouvardos I."/>
            <person name="Roy S."/>
            <person name="Zafar N."/>
            <person name="Bertelli C."/>
            <person name="Schilde C."/>
            <person name="Kianianmomeni A."/>
            <person name="Burglin T.R."/>
            <person name="Frech C."/>
            <person name="Turcotte B."/>
            <person name="Kopec K.O."/>
            <person name="Synnott J.M."/>
            <person name="Choo C."/>
            <person name="Paponov I."/>
            <person name="Finkler A."/>
            <person name="Soon Heng Tan C."/>
            <person name="Hutchins A.P."/>
            <person name="Weinmeier T."/>
            <person name="Rattei T."/>
            <person name="Chu J.S."/>
            <person name="Gimenez G."/>
            <person name="Irimia M."/>
            <person name="Rigden D.J."/>
            <person name="Fitzpatrick D.A."/>
            <person name="Lorenzo-Morales J."/>
            <person name="Bateman A."/>
            <person name="Chiu C.H."/>
            <person name="Tang P."/>
            <person name="Hegemann P."/>
            <person name="Fromm H."/>
            <person name="Raoult D."/>
            <person name="Greub G."/>
            <person name="Miranda-Saavedra D."/>
            <person name="Chen N."/>
            <person name="Nash P."/>
            <person name="Ginger M.L."/>
            <person name="Horn M."/>
            <person name="Schaap P."/>
            <person name="Caler L."/>
            <person name="Loftus B."/>
        </authorList>
    </citation>
    <scope>NUCLEOTIDE SEQUENCE [LARGE SCALE GENOMIC DNA]</scope>
    <source>
        <strain evidence="1 2">Neff</strain>
    </source>
</reference>
<dbReference type="GeneID" id="14920687"/>
<evidence type="ECO:0000313" key="1">
    <source>
        <dbReference type="EMBL" id="ELR19809.1"/>
    </source>
</evidence>
<protein>
    <submittedName>
        <fullName evidence="1">Uncharacterized protein</fullName>
    </submittedName>
</protein>
<name>L8H2Q7_ACACF</name>
<keyword evidence="2" id="KW-1185">Reference proteome</keyword>
<gene>
    <name evidence="1" type="ORF">ACA1_133110</name>
</gene>
<sequence length="42" mass="4619">MQYGKPGERPASDERIRALPLPDEDPLFGASGPLLTCWHPLS</sequence>
<evidence type="ECO:0000313" key="2">
    <source>
        <dbReference type="Proteomes" id="UP000011083"/>
    </source>
</evidence>
<dbReference type="EMBL" id="KB007930">
    <property type="protein sequence ID" value="ELR19809.1"/>
    <property type="molecule type" value="Genomic_DNA"/>
</dbReference>
<dbReference type="VEuPathDB" id="AmoebaDB:ACA1_133110"/>